<evidence type="ECO:0000256" key="6">
    <source>
        <dbReference type="SAM" id="Phobius"/>
    </source>
</evidence>
<dbReference type="InterPro" id="IPR037185">
    <property type="entry name" value="EmrE-like"/>
</dbReference>
<keyword evidence="3 6" id="KW-0812">Transmembrane</keyword>
<protein>
    <submittedName>
        <fullName evidence="8">EamA family transporter</fullName>
    </submittedName>
</protein>
<evidence type="ECO:0000256" key="3">
    <source>
        <dbReference type="ARBA" id="ARBA00022692"/>
    </source>
</evidence>
<feature type="transmembrane region" description="Helical" evidence="6">
    <location>
        <begin position="162"/>
        <end position="181"/>
    </location>
</feature>
<feature type="domain" description="EamA" evidence="7">
    <location>
        <begin position="163"/>
        <end position="291"/>
    </location>
</feature>
<sequence length="300" mass="30873">MHCAQQFRGVRLVAMTTVHTPTPTAPSRGAGVALMSGSALSNQSGAAIGSLAFDIITPAGVVAVRQWLAAVLLLALTRPRLRELTRAQWRLVIALAAVFAVINLALYSAIDHIGLGLAVTLEFLGPLAVALAGSRRRTDLGCALLAATGVAVLMRPQPTTDYLGMGLALLAAVCWACYILLNRALGRSLPGAQGTATACGLSGLVFVPIGIAVLVTHPPTAPALACAITAGVLSSAVPFLCDALALRHVPAPLFAIFMSLNPVLAATTGMLILDQHLDAAQWASIAAIVTANATTILTRR</sequence>
<accession>A0A3R8QAF8</accession>
<feature type="transmembrane region" description="Helical" evidence="6">
    <location>
        <begin position="253"/>
        <end position="273"/>
    </location>
</feature>
<name>A0A3R8QAF8_9PSEU</name>
<dbReference type="Gene3D" id="1.10.3730.20">
    <property type="match status" value="1"/>
</dbReference>
<keyword evidence="5 6" id="KW-0472">Membrane</keyword>
<feature type="transmembrane region" description="Helical" evidence="6">
    <location>
        <begin position="193"/>
        <end position="215"/>
    </location>
</feature>
<evidence type="ECO:0000256" key="4">
    <source>
        <dbReference type="ARBA" id="ARBA00022989"/>
    </source>
</evidence>
<dbReference type="AlphaFoldDB" id="A0A3R8QAF8"/>
<evidence type="ECO:0000256" key="1">
    <source>
        <dbReference type="ARBA" id="ARBA00004141"/>
    </source>
</evidence>
<dbReference type="OrthoDB" id="9815120at2"/>
<feature type="transmembrane region" description="Helical" evidence="6">
    <location>
        <begin position="113"/>
        <end position="133"/>
    </location>
</feature>
<comment type="caution">
    <text evidence="8">The sequence shown here is derived from an EMBL/GenBank/DDBJ whole genome shotgun (WGS) entry which is preliminary data.</text>
</comment>
<feature type="transmembrane region" description="Helical" evidence="6">
    <location>
        <begin position="89"/>
        <end position="107"/>
    </location>
</feature>
<gene>
    <name evidence="8" type="ORF">EIL87_01280</name>
</gene>
<evidence type="ECO:0000256" key="5">
    <source>
        <dbReference type="ARBA" id="ARBA00023136"/>
    </source>
</evidence>
<keyword evidence="9" id="KW-1185">Reference proteome</keyword>
<organism evidence="8 9">
    <name type="scientific">Saccharopolyspora rhizosphaerae</name>
    <dbReference type="NCBI Taxonomy" id="2492662"/>
    <lineage>
        <taxon>Bacteria</taxon>
        <taxon>Bacillati</taxon>
        <taxon>Actinomycetota</taxon>
        <taxon>Actinomycetes</taxon>
        <taxon>Pseudonocardiales</taxon>
        <taxon>Pseudonocardiaceae</taxon>
        <taxon>Saccharopolyspora</taxon>
    </lineage>
</organism>
<evidence type="ECO:0000256" key="2">
    <source>
        <dbReference type="ARBA" id="ARBA00007362"/>
    </source>
</evidence>
<dbReference type="Proteomes" id="UP000274515">
    <property type="component" value="Unassembled WGS sequence"/>
</dbReference>
<dbReference type="PANTHER" id="PTHR32322">
    <property type="entry name" value="INNER MEMBRANE TRANSPORTER"/>
    <property type="match status" value="1"/>
</dbReference>
<keyword evidence="4 6" id="KW-1133">Transmembrane helix</keyword>
<evidence type="ECO:0000259" key="7">
    <source>
        <dbReference type="Pfam" id="PF00892"/>
    </source>
</evidence>
<feature type="transmembrane region" description="Helical" evidence="6">
    <location>
        <begin position="221"/>
        <end position="241"/>
    </location>
</feature>
<dbReference type="EMBL" id="RSAA01000001">
    <property type="protein sequence ID" value="RRO20549.1"/>
    <property type="molecule type" value="Genomic_DNA"/>
</dbReference>
<dbReference type="Pfam" id="PF00892">
    <property type="entry name" value="EamA"/>
    <property type="match status" value="1"/>
</dbReference>
<feature type="transmembrane region" description="Helical" evidence="6">
    <location>
        <begin position="279"/>
        <end position="298"/>
    </location>
</feature>
<dbReference type="PANTHER" id="PTHR32322:SF2">
    <property type="entry name" value="EAMA DOMAIN-CONTAINING PROTEIN"/>
    <property type="match status" value="1"/>
</dbReference>
<evidence type="ECO:0000313" key="8">
    <source>
        <dbReference type="EMBL" id="RRO20549.1"/>
    </source>
</evidence>
<feature type="transmembrane region" description="Helical" evidence="6">
    <location>
        <begin position="140"/>
        <end position="156"/>
    </location>
</feature>
<reference evidence="8 9" key="1">
    <citation type="submission" date="2018-11" db="EMBL/GenBank/DDBJ databases">
        <title>Saccharopolyspora rhizosphaerae sp. nov., an actinomycete isolated from rhizosphere soil in Thailand.</title>
        <authorList>
            <person name="Intra B."/>
            <person name="Euanorasetr J."/>
            <person name="Take A."/>
            <person name="Inahashi Y."/>
            <person name="Mori M."/>
            <person name="Panbangred W."/>
            <person name="Matsumoto A."/>
        </authorList>
    </citation>
    <scope>NUCLEOTIDE SEQUENCE [LARGE SCALE GENOMIC DNA]</scope>
    <source>
        <strain evidence="8 9">H219</strain>
    </source>
</reference>
<dbReference type="GO" id="GO:0016020">
    <property type="term" value="C:membrane"/>
    <property type="evidence" value="ECO:0007669"/>
    <property type="project" value="UniProtKB-SubCell"/>
</dbReference>
<evidence type="ECO:0000313" key="9">
    <source>
        <dbReference type="Proteomes" id="UP000274515"/>
    </source>
</evidence>
<dbReference type="SUPFAM" id="SSF103481">
    <property type="entry name" value="Multidrug resistance efflux transporter EmrE"/>
    <property type="match status" value="2"/>
</dbReference>
<dbReference type="InterPro" id="IPR000620">
    <property type="entry name" value="EamA_dom"/>
</dbReference>
<dbReference type="InterPro" id="IPR050638">
    <property type="entry name" value="AA-Vitamin_Transporters"/>
</dbReference>
<proteinExistence type="inferred from homology"/>
<comment type="subcellular location">
    <subcellularLocation>
        <location evidence="1">Membrane</location>
        <topology evidence="1">Multi-pass membrane protein</topology>
    </subcellularLocation>
</comment>
<comment type="similarity">
    <text evidence="2">Belongs to the EamA transporter family.</text>
</comment>